<dbReference type="EMBL" id="JANJYJ010000003">
    <property type="protein sequence ID" value="KAK3222152.1"/>
    <property type="molecule type" value="Genomic_DNA"/>
</dbReference>
<dbReference type="PANTHER" id="PTHR48449">
    <property type="entry name" value="DUF1985 DOMAIN-CONTAINING PROTEIN"/>
    <property type="match status" value="1"/>
</dbReference>
<feature type="domain" description="Ubiquitin-like protease family profile" evidence="4">
    <location>
        <begin position="137"/>
        <end position="185"/>
    </location>
</feature>
<organism evidence="5 6">
    <name type="scientific">Dipteronia sinensis</name>
    <dbReference type="NCBI Taxonomy" id="43782"/>
    <lineage>
        <taxon>Eukaryota</taxon>
        <taxon>Viridiplantae</taxon>
        <taxon>Streptophyta</taxon>
        <taxon>Embryophyta</taxon>
        <taxon>Tracheophyta</taxon>
        <taxon>Spermatophyta</taxon>
        <taxon>Magnoliopsida</taxon>
        <taxon>eudicotyledons</taxon>
        <taxon>Gunneridae</taxon>
        <taxon>Pentapetalae</taxon>
        <taxon>rosids</taxon>
        <taxon>malvids</taxon>
        <taxon>Sapindales</taxon>
        <taxon>Sapindaceae</taxon>
        <taxon>Hippocastanoideae</taxon>
        <taxon>Acereae</taxon>
        <taxon>Dipteronia</taxon>
    </lineage>
</organism>
<evidence type="ECO:0000313" key="6">
    <source>
        <dbReference type="Proteomes" id="UP001281410"/>
    </source>
</evidence>
<comment type="caution">
    <text evidence="5">The sequence shown here is derived from an EMBL/GenBank/DDBJ whole genome shotgun (WGS) entry which is preliminary data.</text>
</comment>
<keyword evidence="6" id="KW-1185">Reference proteome</keyword>
<dbReference type="InterPro" id="IPR003653">
    <property type="entry name" value="Peptidase_C48_C"/>
</dbReference>
<evidence type="ECO:0000256" key="1">
    <source>
        <dbReference type="ARBA" id="ARBA00005234"/>
    </source>
</evidence>
<dbReference type="GO" id="GO:0006508">
    <property type="term" value="P:proteolysis"/>
    <property type="evidence" value="ECO:0007669"/>
    <property type="project" value="UniProtKB-KW"/>
</dbReference>
<dbReference type="Pfam" id="PF02902">
    <property type="entry name" value="Peptidase_C48"/>
    <property type="match status" value="1"/>
</dbReference>
<sequence>MTLYYCQKAFKHRGDWGYNLYGFPWAIQIWAMESIPCLTNLLATRRAHKIPRFRNWLFQLKPNGLDNEFKDEIDVVETLEPIDAERQQPYMIGFDNNFRNVGNLESESQNFFKQIEDRWSWMSSEKSQVANLASFEENMVLLSSPLYVLMPCNIGGYHWVLSKLWLKQQTIAIYDSNQGNNPDIGYTRCIELTPLRYRLPAILHASSYYDKWESIGPLDWLKQDSFLKRKLHSKRMGMQLTFITSFVMF</sequence>
<gene>
    <name evidence="5" type="ORF">Dsin_009177</name>
</gene>
<evidence type="ECO:0000256" key="3">
    <source>
        <dbReference type="ARBA" id="ARBA00022801"/>
    </source>
</evidence>
<keyword evidence="3" id="KW-0378">Hydrolase</keyword>
<dbReference type="GO" id="GO:0008234">
    <property type="term" value="F:cysteine-type peptidase activity"/>
    <property type="evidence" value="ECO:0007669"/>
    <property type="project" value="InterPro"/>
</dbReference>
<dbReference type="PANTHER" id="PTHR48449:SF1">
    <property type="entry name" value="DUF1985 DOMAIN-CONTAINING PROTEIN"/>
    <property type="match status" value="1"/>
</dbReference>
<comment type="similarity">
    <text evidence="1">Belongs to the peptidase C48 family.</text>
</comment>
<evidence type="ECO:0000313" key="5">
    <source>
        <dbReference type="EMBL" id="KAK3222152.1"/>
    </source>
</evidence>
<dbReference type="SUPFAM" id="SSF54001">
    <property type="entry name" value="Cysteine proteinases"/>
    <property type="match status" value="1"/>
</dbReference>
<protein>
    <recommendedName>
        <fullName evidence="4">Ubiquitin-like protease family profile domain-containing protein</fullName>
    </recommendedName>
</protein>
<evidence type="ECO:0000256" key="2">
    <source>
        <dbReference type="ARBA" id="ARBA00022670"/>
    </source>
</evidence>
<keyword evidence="2" id="KW-0645">Protease</keyword>
<dbReference type="Proteomes" id="UP001281410">
    <property type="component" value="Unassembled WGS sequence"/>
</dbReference>
<name>A0AAE0AQH3_9ROSI</name>
<dbReference type="InterPro" id="IPR038765">
    <property type="entry name" value="Papain-like_cys_pep_sf"/>
</dbReference>
<dbReference type="Gene3D" id="3.40.395.10">
    <property type="entry name" value="Adenoviral Proteinase, Chain A"/>
    <property type="match status" value="1"/>
</dbReference>
<proteinExistence type="inferred from homology"/>
<reference evidence="5" key="1">
    <citation type="journal article" date="2023" name="Plant J.">
        <title>Genome sequences and population genomics provide insights into the demographic history, inbreeding, and mutation load of two 'living fossil' tree species of Dipteronia.</title>
        <authorList>
            <person name="Feng Y."/>
            <person name="Comes H.P."/>
            <person name="Chen J."/>
            <person name="Zhu S."/>
            <person name="Lu R."/>
            <person name="Zhang X."/>
            <person name="Li P."/>
            <person name="Qiu J."/>
            <person name="Olsen K.M."/>
            <person name="Qiu Y."/>
        </authorList>
    </citation>
    <scope>NUCLEOTIDE SEQUENCE</scope>
    <source>
        <strain evidence="5">NBL</strain>
    </source>
</reference>
<evidence type="ECO:0000259" key="4">
    <source>
        <dbReference type="Pfam" id="PF02902"/>
    </source>
</evidence>
<dbReference type="AlphaFoldDB" id="A0AAE0AQH3"/>
<accession>A0AAE0AQH3</accession>